<proteinExistence type="predicted"/>
<protein>
    <submittedName>
        <fullName evidence="1">Uncharacterized protein</fullName>
    </submittedName>
</protein>
<name>A0AA45WSV8_9CLOT</name>
<evidence type="ECO:0000313" key="1">
    <source>
        <dbReference type="EMBL" id="SMP39265.1"/>
    </source>
</evidence>
<dbReference type="AlphaFoldDB" id="A0AA45WSV8"/>
<dbReference type="Proteomes" id="UP001158066">
    <property type="component" value="Unassembled WGS sequence"/>
</dbReference>
<gene>
    <name evidence="1" type="ORF">SAMN06296020_101209</name>
</gene>
<reference evidence="1" key="1">
    <citation type="submission" date="2017-05" db="EMBL/GenBank/DDBJ databases">
        <authorList>
            <person name="Varghese N."/>
            <person name="Submissions S."/>
        </authorList>
    </citation>
    <scope>NUCLEOTIDE SEQUENCE</scope>
    <source>
        <strain evidence="1">Su22</strain>
    </source>
</reference>
<dbReference type="EMBL" id="FXUF01000001">
    <property type="protein sequence ID" value="SMP39265.1"/>
    <property type="molecule type" value="Genomic_DNA"/>
</dbReference>
<keyword evidence="2" id="KW-1185">Reference proteome</keyword>
<accession>A0AA45WSV8</accession>
<comment type="caution">
    <text evidence="1">The sequence shown here is derived from an EMBL/GenBank/DDBJ whole genome shotgun (WGS) entry which is preliminary data.</text>
</comment>
<organism evidence="1 2">
    <name type="scientific">Anoxynatronum buryatiense</name>
    <dbReference type="NCBI Taxonomy" id="489973"/>
    <lineage>
        <taxon>Bacteria</taxon>
        <taxon>Bacillati</taxon>
        <taxon>Bacillota</taxon>
        <taxon>Clostridia</taxon>
        <taxon>Eubacteriales</taxon>
        <taxon>Clostridiaceae</taxon>
        <taxon>Anoxynatronum</taxon>
    </lineage>
</organism>
<evidence type="ECO:0000313" key="2">
    <source>
        <dbReference type="Proteomes" id="UP001158066"/>
    </source>
</evidence>
<sequence length="159" mass="19280">MQMNIKRKLIRTYRQTLEGTREEIFPLLCPVREKEWLQGWDYEMMYSESGFAEKGCVFETNNDYGSYRWVVTEHDQECHRIQFVKMQAKDICVIIDIRLTVKSEKWTFCDIQYTFVPLNCEAAEQIYRENTEEVFNGHMKKWEKSLNHYLKHAEMLLEE</sequence>